<evidence type="ECO:0000256" key="2">
    <source>
        <dbReference type="SAM" id="Phobius"/>
    </source>
</evidence>
<feature type="region of interest" description="Disordered" evidence="1">
    <location>
        <begin position="434"/>
        <end position="463"/>
    </location>
</feature>
<feature type="transmembrane region" description="Helical" evidence="2">
    <location>
        <begin position="307"/>
        <end position="325"/>
    </location>
</feature>
<reference evidence="3 4" key="1">
    <citation type="submission" date="2018-10" db="EMBL/GenBank/DDBJ databases">
        <title>Sequencing the genomes of 1000 actinobacteria strains.</title>
        <authorList>
            <person name="Klenk H.-P."/>
        </authorList>
    </citation>
    <scope>NUCLEOTIDE SEQUENCE [LARGE SCALE GENOMIC DNA]</scope>
    <source>
        <strain evidence="3 4">DSM 43911</strain>
    </source>
</reference>
<name>A0A495XQ02_9PSEU</name>
<sequence length="463" mass="52112">MFASVLREVTGYFDRRVLISTFFPVLVFLGGTVLVVWATVAGVDGAVAAWGRRPVTVQAVVIAGFLVLAAFLTFVVGNLREWQDRVCQGYWPDRLAEPFARRHRAARRCLLDRDDALRAREELLALERRTFPHHDISGPTTLTSVDDALRRLDEVRAGGEWPQGTSALLTDLARAARATPVPGFTDLVFALDERLAAAEQQVREERAEVQQELFLWYPQPPRDVLPTRMGNVVRAAELHPSVRYRLDAVVLWTRLQPLLPKEFDDAVKDAKVSVDLLLTMAAFLPLVGTPLSWWLAFRLPRIPGTPAAWLTVAAVLVCGFAVVRLVPRWWPVTVLVGVYAVVHVLVGFWTPVLRVEIGLLWTVAAFVVGYGLYRNATRAALAYTERLRTAFDLYRWKLLDELRLPLPEDLKAERAVWAEVSQFLYRGGTANPDTVHYRHPGSGDTGGAPRRRPVTRLPRRPRR</sequence>
<proteinExistence type="predicted"/>
<dbReference type="AlphaFoldDB" id="A0A495XQ02"/>
<organism evidence="3 4">
    <name type="scientific">Saccharothrix variisporea</name>
    <dbReference type="NCBI Taxonomy" id="543527"/>
    <lineage>
        <taxon>Bacteria</taxon>
        <taxon>Bacillati</taxon>
        <taxon>Actinomycetota</taxon>
        <taxon>Actinomycetes</taxon>
        <taxon>Pseudonocardiales</taxon>
        <taxon>Pseudonocardiaceae</taxon>
        <taxon>Saccharothrix</taxon>
    </lineage>
</organism>
<gene>
    <name evidence="3" type="ORF">DFJ66_8331</name>
</gene>
<dbReference type="OrthoDB" id="529448at2"/>
<protein>
    <submittedName>
        <fullName evidence="3">Uncharacterized protein</fullName>
    </submittedName>
</protein>
<dbReference type="EMBL" id="RBXR01000001">
    <property type="protein sequence ID" value="RKT74956.1"/>
    <property type="molecule type" value="Genomic_DNA"/>
</dbReference>
<feature type="compositionally biased region" description="Basic residues" evidence="1">
    <location>
        <begin position="449"/>
        <end position="463"/>
    </location>
</feature>
<feature type="transmembrane region" description="Helical" evidence="2">
    <location>
        <begin position="332"/>
        <end position="349"/>
    </location>
</feature>
<feature type="transmembrane region" description="Helical" evidence="2">
    <location>
        <begin position="55"/>
        <end position="76"/>
    </location>
</feature>
<keyword evidence="2" id="KW-0472">Membrane</keyword>
<evidence type="ECO:0000256" key="1">
    <source>
        <dbReference type="SAM" id="MobiDB-lite"/>
    </source>
</evidence>
<evidence type="ECO:0000313" key="4">
    <source>
        <dbReference type="Proteomes" id="UP000272729"/>
    </source>
</evidence>
<evidence type="ECO:0000313" key="3">
    <source>
        <dbReference type="EMBL" id="RKT74956.1"/>
    </source>
</evidence>
<keyword evidence="2" id="KW-1133">Transmembrane helix</keyword>
<comment type="caution">
    <text evidence="3">The sequence shown here is derived from an EMBL/GenBank/DDBJ whole genome shotgun (WGS) entry which is preliminary data.</text>
</comment>
<keyword evidence="4" id="KW-1185">Reference proteome</keyword>
<dbReference type="Proteomes" id="UP000272729">
    <property type="component" value="Unassembled WGS sequence"/>
</dbReference>
<feature type="transmembrane region" description="Helical" evidence="2">
    <location>
        <begin position="355"/>
        <end position="373"/>
    </location>
</feature>
<feature type="transmembrane region" description="Helical" evidence="2">
    <location>
        <begin position="276"/>
        <end position="295"/>
    </location>
</feature>
<keyword evidence="2" id="KW-0812">Transmembrane</keyword>
<feature type="transmembrane region" description="Helical" evidence="2">
    <location>
        <begin position="21"/>
        <end position="43"/>
    </location>
</feature>
<dbReference type="RefSeq" id="WP_121230131.1">
    <property type="nucleotide sequence ID" value="NZ_JBIUBA010000026.1"/>
</dbReference>
<accession>A0A495XQ02</accession>